<feature type="active site" description="Charge relay system" evidence="5">
    <location>
        <position position="788"/>
    </location>
</feature>
<reference evidence="9" key="2">
    <citation type="submission" date="2010-07" db="EMBL/GenBank/DDBJ databases">
        <authorList>
            <consortium name="The Broad Institute Genome Sequencing Platform"/>
            <consortium name="Broad Institute Genome Sequencing Center for Infectious Disease"/>
            <person name="Ma L.-J."/>
            <person name="Dead R."/>
            <person name="Young S."/>
            <person name="Zeng Q."/>
            <person name="Koehrsen M."/>
            <person name="Alvarado L."/>
            <person name="Berlin A."/>
            <person name="Chapman S.B."/>
            <person name="Chen Z."/>
            <person name="Freedman E."/>
            <person name="Gellesch M."/>
            <person name="Goldberg J."/>
            <person name="Griggs A."/>
            <person name="Gujja S."/>
            <person name="Heilman E.R."/>
            <person name="Heiman D."/>
            <person name="Hepburn T."/>
            <person name="Howarth C."/>
            <person name="Jen D."/>
            <person name="Larson L."/>
            <person name="Mehta T."/>
            <person name="Neiman D."/>
            <person name="Pearson M."/>
            <person name="Roberts A."/>
            <person name="Saif S."/>
            <person name="Shea T."/>
            <person name="Shenoy N."/>
            <person name="Sisk P."/>
            <person name="Stolte C."/>
            <person name="Sykes S."/>
            <person name="Walk T."/>
            <person name="White J."/>
            <person name="Yandava C."/>
            <person name="Haas B."/>
            <person name="Nusbaum C."/>
            <person name="Birren B."/>
        </authorList>
    </citation>
    <scope>NUCLEOTIDE SEQUENCE</scope>
    <source>
        <strain evidence="9">R3-111a-1</strain>
    </source>
</reference>
<comment type="similarity">
    <text evidence="1 5 6">Belongs to the peptidase S8 family.</text>
</comment>
<dbReference type="Pfam" id="PF00082">
    <property type="entry name" value="Peptidase_S8"/>
    <property type="match status" value="1"/>
</dbReference>
<evidence type="ECO:0000313" key="10">
    <source>
        <dbReference type="EnsemblFungi" id="EJT72232"/>
    </source>
</evidence>
<evidence type="ECO:0000313" key="11">
    <source>
        <dbReference type="Proteomes" id="UP000006039"/>
    </source>
</evidence>
<dbReference type="eggNOG" id="ENOG502RX2J">
    <property type="taxonomic scope" value="Eukaryota"/>
</dbReference>
<dbReference type="InterPro" id="IPR000209">
    <property type="entry name" value="Peptidase_S8/S53_dom"/>
</dbReference>
<keyword evidence="3 5" id="KW-0378">Hydrolase</keyword>
<dbReference type="VEuPathDB" id="FungiDB:GGTG_09098"/>
<evidence type="ECO:0000313" key="9">
    <source>
        <dbReference type="EMBL" id="EJT72232.1"/>
    </source>
</evidence>
<dbReference type="CDD" id="cd00306">
    <property type="entry name" value="Peptidases_S8_S53"/>
    <property type="match status" value="1"/>
</dbReference>
<dbReference type="AlphaFoldDB" id="J3P6F8"/>
<reference evidence="9" key="3">
    <citation type="submission" date="2010-09" db="EMBL/GenBank/DDBJ databases">
        <title>Annotation of Gaeumannomyces graminis var. tritici R3-111a-1.</title>
        <authorList>
            <consortium name="The Broad Institute Genome Sequencing Platform"/>
            <person name="Ma L.-J."/>
            <person name="Dead R."/>
            <person name="Young S.K."/>
            <person name="Zeng Q."/>
            <person name="Gargeya S."/>
            <person name="Fitzgerald M."/>
            <person name="Haas B."/>
            <person name="Abouelleil A."/>
            <person name="Alvarado L."/>
            <person name="Arachchi H.M."/>
            <person name="Berlin A."/>
            <person name="Brown A."/>
            <person name="Chapman S.B."/>
            <person name="Chen Z."/>
            <person name="Dunbar C."/>
            <person name="Freedman E."/>
            <person name="Gearin G."/>
            <person name="Gellesch M."/>
            <person name="Goldberg J."/>
            <person name="Griggs A."/>
            <person name="Gujja S."/>
            <person name="Heiman D."/>
            <person name="Howarth C."/>
            <person name="Larson L."/>
            <person name="Lui A."/>
            <person name="MacDonald P.J.P."/>
            <person name="Mehta T."/>
            <person name="Montmayeur A."/>
            <person name="Murphy C."/>
            <person name="Neiman D."/>
            <person name="Pearson M."/>
            <person name="Priest M."/>
            <person name="Roberts A."/>
            <person name="Saif S."/>
            <person name="Shea T."/>
            <person name="Shenoy N."/>
            <person name="Sisk P."/>
            <person name="Stolte C."/>
            <person name="Sykes S."/>
            <person name="Yandava C."/>
            <person name="Wortman J."/>
            <person name="Nusbaum C."/>
            <person name="Birren B."/>
        </authorList>
    </citation>
    <scope>NUCLEOTIDE SEQUENCE</scope>
    <source>
        <strain evidence="9">R3-111a-1</strain>
    </source>
</reference>
<dbReference type="Pfam" id="PF24476">
    <property type="entry name" value="DUF7580"/>
    <property type="match status" value="1"/>
</dbReference>
<feature type="domain" description="Peptidase S8/S53" evidence="7">
    <location>
        <begin position="782"/>
        <end position="1024"/>
    </location>
</feature>
<feature type="active site" description="Charge relay system" evidence="5">
    <location>
        <position position="1008"/>
    </location>
</feature>
<keyword evidence="2 5" id="KW-0645">Protease</keyword>
<feature type="domain" description="DUF7580" evidence="8">
    <location>
        <begin position="303"/>
        <end position="677"/>
    </location>
</feature>
<evidence type="ECO:0000256" key="2">
    <source>
        <dbReference type="ARBA" id="ARBA00022670"/>
    </source>
</evidence>
<dbReference type="EMBL" id="GL385399">
    <property type="protein sequence ID" value="EJT72232.1"/>
    <property type="molecule type" value="Genomic_DNA"/>
</dbReference>
<dbReference type="PROSITE" id="PS00136">
    <property type="entry name" value="SUBTILASE_ASP"/>
    <property type="match status" value="1"/>
</dbReference>
<dbReference type="InterPro" id="IPR056002">
    <property type="entry name" value="DUF7580"/>
</dbReference>
<dbReference type="Gene3D" id="3.40.50.200">
    <property type="entry name" value="Peptidase S8/S53 domain"/>
    <property type="match status" value="1"/>
</dbReference>
<dbReference type="InterPro" id="IPR023827">
    <property type="entry name" value="Peptidase_S8_Asp-AS"/>
</dbReference>
<dbReference type="PROSITE" id="PS00138">
    <property type="entry name" value="SUBTILASE_SER"/>
    <property type="match status" value="1"/>
</dbReference>
<dbReference type="GeneID" id="20349556"/>
<organism evidence="9">
    <name type="scientific">Gaeumannomyces tritici (strain R3-111a-1)</name>
    <name type="common">Wheat and barley take-all root rot fungus</name>
    <name type="synonym">Gaeumannomyces graminis var. tritici</name>
    <dbReference type="NCBI Taxonomy" id="644352"/>
    <lineage>
        <taxon>Eukaryota</taxon>
        <taxon>Fungi</taxon>
        <taxon>Dikarya</taxon>
        <taxon>Ascomycota</taxon>
        <taxon>Pezizomycotina</taxon>
        <taxon>Sordariomycetes</taxon>
        <taxon>Sordariomycetidae</taxon>
        <taxon>Magnaporthales</taxon>
        <taxon>Magnaporthaceae</taxon>
        <taxon>Gaeumannomyces</taxon>
    </lineage>
</organism>
<evidence type="ECO:0000256" key="5">
    <source>
        <dbReference type="PROSITE-ProRule" id="PRU01240"/>
    </source>
</evidence>
<dbReference type="Proteomes" id="UP000006039">
    <property type="component" value="Unassembled WGS sequence"/>
</dbReference>
<evidence type="ECO:0000259" key="7">
    <source>
        <dbReference type="Pfam" id="PF00082"/>
    </source>
</evidence>
<evidence type="ECO:0000256" key="6">
    <source>
        <dbReference type="RuleBase" id="RU003355"/>
    </source>
</evidence>
<evidence type="ECO:0000259" key="8">
    <source>
        <dbReference type="Pfam" id="PF24476"/>
    </source>
</evidence>
<dbReference type="PRINTS" id="PR00723">
    <property type="entry name" value="SUBTILISIN"/>
</dbReference>
<reference evidence="11" key="1">
    <citation type="submission" date="2010-07" db="EMBL/GenBank/DDBJ databases">
        <title>The genome sequence of Gaeumannomyces graminis var. tritici strain R3-111a-1.</title>
        <authorList>
            <consortium name="The Broad Institute Genome Sequencing Platform"/>
            <person name="Ma L.-J."/>
            <person name="Dead R."/>
            <person name="Young S."/>
            <person name="Zeng Q."/>
            <person name="Koehrsen M."/>
            <person name="Alvarado L."/>
            <person name="Berlin A."/>
            <person name="Chapman S.B."/>
            <person name="Chen Z."/>
            <person name="Freedman E."/>
            <person name="Gellesch M."/>
            <person name="Goldberg J."/>
            <person name="Griggs A."/>
            <person name="Gujja S."/>
            <person name="Heilman E.R."/>
            <person name="Heiman D."/>
            <person name="Hepburn T."/>
            <person name="Howarth C."/>
            <person name="Jen D."/>
            <person name="Larson L."/>
            <person name="Mehta T."/>
            <person name="Neiman D."/>
            <person name="Pearson M."/>
            <person name="Roberts A."/>
            <person name="Saif S."/>
            <person name="Shea T."/>
            <person name="Shenoy N."/>
            <person name="Sisk P."/>
            <person name="Stolte C."/>
            <person name="Sykes S."/>
            <person name="Walk T."/>
            <person name="White J."/>
            <person name="Yandava C."/>
            <person name="Haas B."/>
            <person name="Nusbaum C."/>
            <person name="Birren B."/>
        </authorList>
    </citation>
    <scope>NUCLEOTIDE SEQUENCE [LARGE SCALE GENOMIC DNA]</scope>
    <source>
        <strain evidence="11">R3-111a-1</strain>
    </source>
</reference>
<dbReference type="InterPro" id="IPR050131">
    <property type="entry name" value="Peptidase_S8_subtilisin-like"/>
</dbReference>
<protein>
    <submittedName>
        <fullName evidence="9 10">Uncharacterized protein</fullName>
    </submittedName>
</protein>
<dbReference type="PANTHER" id="PTHR43806">
    <property type="entry name" value="PEPTIDASE S8"/>
    <property type="match status" value="1"/>
</dbReference>
<sequence>MPFDGASPDSGGIRESVEWNLISQLRECSQSVIRQPLQGRHRSVARSTRVHKLWTALRELHIHIRTTFTTLQLELLLQSDFDEEADWGSDSESDGDDLSSEASAASFHTAWDSQKRKYGSGYPDECFAQLKLLCSLLEARVNPVLVPLASPAAGLQPFTYPKLAHLVEYLKSSAAAPHSRDDDIGFIPLPGPGTARFLFNVLTSDRVETSEAFVSICESSSSRWRPPKEIRKRMEIDVEYLNEQILNFIIFVSTLKVSPGLLETLASRPIAPASASTVDSFPESSHTPAPITANSSATSFAALQSFRQQIAAAVRAISPHFLFCEGEKKRGKHRFLLQLPSWEDVSGRRHITTDAAPAVQFFFTGCSHDGWQYANIRMLQSDNPAPQCRPCKPKLCKALISAYEDDRDLEVYVSGTQERADGRTEMPPIHIPLVPGEGQRYGRSAPGNDLSALIECKYFAKELSMDLMDRAGYGATVFTVEQRRALAVKLVLGLMLSMNSDHAVNTWEPKRIRFLEPLDAECTPFIAMDSDEPNAAERHWDYVSLADLDAVVDSGTEDDDAGDPKPLPPFTMLAKSLLHIAGQEMGSFRILRTKSGGDFHESRRRLRRTLTEYTKRVTCGREVDLEALPFLYAAQNCLKFHTLYTAQSILAHGRPRMEIAWQLVFDEILAKIDSSLRQRSCDAQTVTVQPAYQPNVASRSPMREFTFSTTLHKHCNPSSPPRNASALPEVALFDGLDVTNPREAGNADVFLKNLEVFHASYSRFVEPHNVSNSTREEHPRRVRIAVLDTGVDFRHPGIMAAKVDGRIREEWCHSWVGDMADEDDEMHGSNCADLLHQAAPEADIYIGKVFQRNKFRTYQAENITKAIRHAAEIWKVDIVSMSFGLQPPVPSEEDDQQAEQAALEHYNSLVEGIEAAVKGASSTVTMFAAASNGGKNVRRAFPATLSPWVIAVHASDGIGGAGGINPPLQAGDNFMTLGMDVEMMRREWNDSGGRLRPKYKSVRRSGTSFATPIAAGLAATAMDLSLRVDLVTRRTREQLRQPVEMAKMLRLMSTGGAADSGGYRYVAPWHLWRPGWQADDERSRHIWDTINLEFRAHRN</sequence>
<dbReference type="InterPro" id="IPR036852">
    <property type="entry name" value="Peptidase_S8/S53_dom_sf"/>
</dbReference>
<accession>J3P6F8</accession>
<feature type="active site" description="Charge relay system" evidence="5">
    <location>
        <position position="827"/>
    </location>
</feature>
<keyword evidence="11" id="KW-1185">Reference proteome</keyword>
<dbReference type="RefSeq" id="XP_009225206.1">
    <property type="nucleotide sequence ID" value="XM_009226942.1"/>
</dbReference>
<keyword evidence="4 5" id="KW-0720">Serine protease</keyword>
<dbReference type="HOGENOM" id="CLU_299968_0_0_1"/>
<gene>
    <name evidence="10" type="primary">20349556</name>
    <name evidence="9" type="ORF">GGTG_09098</name>
</gene>
<dbReference type="SUPFAM" id="SSF52743">
    <property type="entry name" value="Subtilisin-like"/>
    <property type="match status" value="1"/>
</dbReference>
<dbReference type="OrthoDB" id="206201at2759"/>
<dbReference type="GO" id="GO:0006508">
    <property type="term" value="P:proteolysis"/>
    <property type="evidence" value="ECO:0007669"/>
    <property type="project" value="UniProtKB-KW"/>
</dbReference>
<proteinExistence type="inferred from homology"/>
<name>J3P6F8_GAET3</name>
<dbReference type="EnsemblFungi" id="EJT72232">
    <property type="protein sequence ID" value="EJT72232"/>
    <property type="gene ID" value="GGTG_09098"/>
</dbReference>
<dbReference type="PANTHER" id="PTHR43806:SF11">
    <property type="entry name" value="CEREVISIN-RELATED"/>
    <property type="match status" value="1"/>
</dbReference>
<evidence type="ECO:0000256" key="1">
    <source>
        <dbReference type="ARBA" id="ARBA00011073"/>
    </source>
</evidence>
<reference evidence="10" key="4">
    <citation type="journal article" date="2015" name="G3 (Bethesda)">
        <title>Genome sequences of three phytopathogenic species of the Magnaporthaceae family of fungi.</title>
        <authorList>
            <person name="Okagaki L.H."/>
            <person name="Nunes C.C."/>
            <person name="Sailsbery J."/>
            <person name="Clay B."/>
            <person name="Brown D."/>
            <person name="John T."/>
            <person name="Oh Y."/>
            <person name="Young N."/>
            <person name="Fitzgerald M."/>
            <person name="Haas B.J."/>
            <person name="Zeng Q."/>
            <person name="Young S."/>
            <person name="Adiconis X."/>
            <person name="Fan L."/>
            <person name="Levin J.Z."/>
            <person name="Mitchell T.K."/>
            <person name="Okubara P.A."/>
            <person name="Farman M.L."/>
            <person name="Kohn L.M."/>
            <person name="Birren B."/>
            <person name="Ma L.-J."/>
            <person name="Dean R.A."/>
        </authorList>
    </citation>
    <scope>NUCLEOTIDE SEQUENCE</scope>
    <source>
        <strain evidence="10">R3-111a-1</strain>
    </source>
</reference>
<evidence type="ECO:0000256" key="3">
    <source>
        <dbReference type="ARBA" id="ARBA00022801"/>
    </source>
</evidence>
<dbReference type="STRING" id="644352.J3P6F8"/>
<dbReference type="PROSITE" id="PS51892">
    <property type="entry name" value="SUBTILASE"/>
    <property type="match status" value="1"/>
</dbReference>
<dbReference type="InterPro" id="IPR023828">
    <property type="entry name" value="Peptidase_S8_Ser-AS"/>
</dbReference>
<reference evidence="10" key="5">
    <citation type="submission" date="2018-04" db="UniProtKB">
        <authorList>
            <consortium name="EnsemblFungi"/>
        </authorList>
    </citation>
    <scope>IDENTIFICATION</scope>
    <source>
        <strain evidence="10">R3-111a-1</strain>
    </source>
</reference>
<evidence type="ECO:0000256" key="4">
    <source>
        <dbReference type="ARBA" id="ARBA00022825"/>
    </source>
</evidence>
<dbReference type="InterPro" id="IPR015500">
    <property type="entry name" value="Peptidase_S8_subtilisin-rel"/>
</dbReference>
<dbReference type="GO" id="GO:0004252">
    <property type="term" value="F:serine-type endopeptidase activity"/>
    <property type="evidence" value="ECO:0007669"/>
    <property type="project" value="UniProtKB-UniRule"/>
</dbReference>